<keyword evidence="2" id="KW-0547">Nucleotide-binding</keyword>
<evidence type="ECO:0000313" key="9">
    <source>
        <dbReference type="EMBL" id="KAK8533214.1"/>
    </source>
</evidence>
<evidence type="ECO:0000313" key="10">
    <source>
        <dbReference type="Proteomes" id="UP001472677"/>
    </source>
</evidence>
<dbReference type="InterPro" id="IPR027417">
    <property type="entry name" value="P-loop_NTPase"/>
</dbReference>
<gene>
    <name evidence="9" type="ORF">V6N12_076490</name>
</gene>
<dbReference type="PANTHER" id="PTHR36766:SF67">
    <property type="entry name" value="DISEASE RESISTANCE PROTEIN RGA3"/>
    <property type="match status" value="1"/>
</dbReference>
<sequence length="773" mass="89029">MAESFLASITAVVLEKLAPHIGNGVSSVLLVNSELRKLRDSVIRIQAVLSDAERQQHQNKKLRLCMWKLRDLFYDAKDVIDCFKCEDLRKQVSRNPDLRIWDQWAAKRFHGTFSIKMNRKIEGINKRLSKLETEWDSFGLKECGDNSRHVFHQDTHSFVHPWDVVGRYEEKRKIIDLLMRADDPANVIPIVGMGGLEERCDLSAVDALQNCLRGLLQDKRFLLVLDDVWNDNPQKWVAFRETLSSMGGWFDSKIIVTTQNWTVASIMSSIDPIKLADLPLEDCLKLFKKMAFDDVEQQHPNLMRIGEDIVKSCKGVPLAVKTFGILLHGKTDESIWISARDDQTWRLGQGEHGILHVLKLSYDHLSSPLQRCLALLSLYKKDEICCSHEVVQLWMANGLLEHPKGRDEWEDVGCRYLNELLSRCLILKQKDYDNYFTFRMHDLVHDLALEVSRKDCKTVSSQTTVDESVRHLSFSDDKLNVVPENLKKLEGVRTVIIQEVSKESYTIYESLIDLCVSRFKKLRVLRLRSQSSLTALHEDIGKLKHLRDLDLAGSHGIRELPSSFHKLRCLQKLRMSGVPLKQLPDSMNCLIELRYLEITVKAKHLTEIKKGCWPGLQHLGLIVCDNLECLPKGLKHLKSLRRLDLLCCSNLVSLPRSMKFLTKLEGLSISSCKRINLKMKPEEEDGNLQLSLKTLSLWDLGELRDLPQLLLERSLTMRRIRIENCNNFEALPVWLKRLRSLDEVEILDCPKMPTLPEGMDWTGIIRDHPFVDV</sequence>
<dbReference type="InterPro" id="IPR032675">
    <property type="entry name" value="LRR_dom_sf"/>
</dbReference>
<dbReference type="InterPro" id="IPR036388">
    <property type="entry name" value="WH-like_DNA-bd_sf"/>
</dbReference>
<evidence type="ECO:0000259" key="5">
    <source>
        <dbReference type="Pfam" id="PF00931"/>
    </source>
</evidence>
<dbReference type="InterPro" id="IPR042197">
    <property type="entry name" value="Apaf_helical"/>
</dbReference>
<dbReference type="Pfam" id="PF23598">
    <property type="entry name" value="LRR_14"/>
    <property type="match status" value="1"/>
</dbReference>
<evidence type="ECO:0000259" key="7">
    <source>
        <dbReference type="Pfam" id="PF23559"/>
    </source>
</evidence>
<dbReference type="Gene3D" id="1.20.5.4130">
    <property type="match status" value="1"/>
</dbReference>
<keyword evidence="1" id="KW-0677">Repeat</keyword>
<dbReference type="InterPro" id="IPR002182">
    <property type="entry name" value="NB-ARC"/>
</dbReference>
<dbReference type="Gene3D" id="1.10.10.10">
    <property type="entry name" value="Winged helix-like DNA-binding domain superfamily/Winged helix DNA-binding domain"/>
    <property type="match status" value="1"/>
</dbReference>
<dbReference type="InterPro" id="IPR041118">
    <property type="entry name" value="Rx_N"/>
</dbReference>
<dbReference type="InterPro" id="IPR038005">
    <property type="entry name" value="RX-like_CC"/>
</dbReference>
<dbReference type="PANTHER" id="PTHR36766">
    <property type="entry name" value="PLANT BROAD-SPECTRUM MILDEW RESISTANCE PROTEIN RPW8"/>
    <property type="match status" value="1"/>
</dbReference>
<feature type="domain" description="Disease resistance protein winged helix" evidence="7">
    <location>
        <begin position="378"/>
        <end position="448"/>
    </location>
</feature>
<dbReference type="Pfam" id="PF18052">
    <property type="entry name" value="Rx_N"/>
    <property type="match status" value="1"/>
</dbReference>
<name>A0ABR2D9Y6_9ROSI</name>
<dbReference type="PRINTS" id="PR00364">
    <property type="entry name" value="DISEASERSIST"/>
</dbReference>
<dbReference type="Proteomes" id="UP001472677">
    <property type="component" value="Unassembled WGS sequence"/>
</dbReference>
<proteinExistence type="predicted"/>
<dbReference type="SUPFAM" id="SSF52540">
    <property type="entry name" value="P-loop containing nucleoside triphosphate hydrolases"/>
    <property type="match status" value="1"/>
</dbReference>
<keyword evidence="3" id="KW-0611">Plant defense</keyword>
<keyword evidence="4" id="KW-0067">ATP-binding</keyword>
<feature type="domain" description="NB-ARC" evidence="5">
    <location>
        <begin position="208"/>
        <end position="293"/>
    </location>
</feature>
<organism evidence="9 10">
    <name type="scientific">Hibiscus sabdariffa</name>
    <name type="common">roselle</name>
    <dbReference type="NCBI Taxonomy" id="183260"/>
    <lineage>
        <taxon>Eukaryota</taxon>
        <taxon>Viridiplantae</taxon>
        <taxon>Streptophyta</taxon>
        <taxon>Embryophyta</taxon>
        <taxon>Tracheophyta</taxon>
        <taxon>Spermatophyta</taxon>
        <taxon>Magnoliopsida</taxon>
        <taxon>eudicotyledons</taxon>
        <taxon>Gunneridae</taxon>
        <taxon>Pentapetalae</taxon>
        <taxon>rosids</taxon>
        <taxon>malvids</taxon>
        <taxon>Malvales</taxon>
        <taxon>Malvaceae</taxon>
        <taxon>Malvoideae</taxon>
        <taxon>Hibiscus</taxon>
    </lineage>
</organism>
<dbReference type="CDD" id="cd14798">
    <property type="entry name" value="RX-CC_like"/>
    <property type="match status" value="1"/>
</dbReference>
<feature type="domain" description="Disease resistance R13L4/SHOC-2-like LRR" evidence="8">
    <location>
        <begin position="504"/>
        <end position="744"/>
    </location>
</feature>
<protein>
    <submittedName>
        <fullName evidence="9">Uncharacterized protein</fullName>
    </submittedName>
</protein>
<keyword evidence="10" id="KW-1185">Reference proteome</keyword>
<dbReference type="SUPFAM" id="SSF52058">
    <property type="entry name" value="L domain-like"/>
    <property type="match status" value="1"/>
</dbReference>
<evidence type="ECO:0000259" key="8">
    <source>
        <dbReference type="Pfam" id="PF23598"/>
    </source>
</evidence>
<dbReference type="InterPro" id="IPR055414">
    <property type="entry name" value="LRR_R13L4/SHOC2-like"/>
</dbReference>
<dbReference type="EMBL" id="JBBPBM010000033">
    <property type="protein sequence ID" value="KAK8533214.1"/>
    <property type="molecule type" value="Genomic_DNA"/>
</dbReference>
<dbReference type="InterPro" id="IPR058922">
    <property type="entry name" value="WHD_DRP"/>
</dbReference>
<reference evidence="9 10" key="1">
    <citation type="journal article" date="2024" name="G3 (Bethesda)">
        <title>Genome assembly of Hibiscus sabdariffa L. provides insights into metabolisms of medicinal natural products.</title>
        <authorList>
            <person name="Kim T."/>
        </authorList>
    </citation>
    <scope>NUCLEOTIDE SEQUENCE [LARGE SCALE GENOMIC DNA]</scope>
    <source>
        <strain evidence="9">TK-2024</strain>
        <tissue evidence="9">Old leaves</tissue>
    </source>
</reference>
<evidence type="ECO:0000259" key="6">
    <source>
        <dbReference type="Pfam" id="PF18052"/>
    </source>
</evidence>
<dbReference type="Pfam" id="PF23559">
    <property type="entry name" value="WHD_DRP"/>
    <property type="match status" value="1"/>
</dbReference>
<dbReference type="Gene3D" id="1.10.8.430">
    <property type="entry name" value="Helical domain of apoptotic protease-activating factors"/>
    <property type="match status" value="1"/>
</dbReference>
<accession>A0ABR2D9Y6</accession>
<feature type="domain" description="Disease resistance N-terminal" evidence="6">
    <location>
        <begin position="12"/>
        <end position="95"/>
    </location>
</feature>
<dbReference type="Gene3D" id="3.40.50.300">
    <property type="entry name" value="P-loop containing nucleotide triphosphate hydrolases"/>
    <property type="match status" value="1"/>
</dbReference>
<evidence type="ECO:0000256" key="1">
    <source>
        <dbReference type="ARBA" id="ARBA00022737"/>
    </source>
</evidence>
<dbReference type="Gene3D" id="3.80.10.10">
    <property type="entry name" value="Ribonuclease Inhibitor"/>
    <property type="match status" value="2"/>
</dbReference>
<evidence type="ECO:0000256" key="3">
    <source>
        <dbReference type="ARBA" id="ARBA00022821"/>
    </source>
</evidence>
<comment type="caution">
    <text evidence="9">The sequence shown here is derived from an EMBL/GenBank/DDBJ whole genome shotgun (WGS) entry which is preliminary data.</text>
</comment>
<evidence type="ECO:0000256" key="4">
    <source>
        <dbReference type="ARBA" id="ARBA00022840"/>
    </source>
</evidence>
<evidence type="ECO:0000256" key="2">
    <source>
        <dbReference type="ARBA" id="ARBA00022741"/>
    </source>
</evidence>
<dbReference type="Pfam" id="PF00931">
    <property type="entry name" value="NB-ARC"/>
    <property type="match status" value="1"/>
</dbReference>